<dbReference type="InterPro" id="IPR053905">
    <property type="entry name" value="EF-G-like_DII"/>
</dbReference>
<evidence type="ECO:0000256" key="8">
    <source>
        <dbReference type="RuleBase" id="RU000644"/>
    </source>
</evidence>
<dbReference type="PANTHER" id="PTHR43381:SF4">
    <property type="entry name" value="EUKARYOTIC TRANSLATION INITIATION FACTOR 5B"/>
    <property type="match status" value="1"/>
</dbReference>
<dbReference type="FunFam" id="3.40.50.10050:FF:000001">
    <property type="entry name" value="Translation initiation factor IF-2"/>
    <property type="match status" value="1"/>
</dbReference>
<evidence type="ECO:0000313" key="12">
    <source>
        <dbReference type="Proteomes" id="UP000229952"/>
    </source>
</evidence>
<sequence>MMKNQKTTTRPPEPQREGKKKIYPLRPPIVVVLGHIDHGKSSLLEAIRDFKITEKESGGITQHIGAYQVEEQGGKITFLDTPGHEAFSQMRSRGAKVADIAVLVIDAAEGVKSQTKEAISHIKGARIPAIIALNKIDKPEANPEKVKRELSQEGFLVESLGGKIPSLEISAKTKKGIPELLELILLVAEMEELEADPQKPGEGVVVESYLDNLRGPTATLLLTDGHLKIGDIVGTNSAFARIKSIENFQKIAVEKAFPSDAVIIFGFNQAPKVGEKFEVFPDMENAENHIKISESEEDKSSSFPFAVAREEKVPEVLEITGQQRVLNLILKTDVLGSAEAIEGILKSLPQEKVILKILKSAAGNINESDIKLALSSRATILGFRVKIDFVAQKILEREESKLSSSSFAGARKREKVRVLVFDIIYDLIEGARKSMERIVEPEEVRTDLGKVKVLVKFLTEKNRQIIGGRVTEGKIRKGAMIEVFRGTEEKIGQGKMINLQRNKKDIDEVQKGDECGILFEGNVTIEEGDILLFYIEEKRKGQL</sequence>
<dbReference type="GO" id="GO:0003743">
    <property type="term" value="F:translation initiation factor activity"/>
    <property type="evidence" value="ECO:0007669"/>
    <property type="project" value="UniProtKB-UniRule"/>
</dbReference>
<reference evidence="11 12" key="1">
    <citation type="submission" date="2017-09" db="EMBL/GenBank/DDBJ databases">
        <title>Depth-based differentiation of microbial function through sediment-hosted aquifers and enrichment of novel symbionts in the deep terrestrial subsurface.</title>
        <authorList>
            <person name="Probst A.J."/>
            <person name="Ladd B."/>
            <person name="Jarett J.K."/>
            <person name="Geller-Mcgrath D.E."/>
            <person name="Sieber C.M."/>
            <person name="Emerson J.B."/>
            <person name="Anantharaman K."/>
            <person name="Thomas B.C."/>
            <person name="Malmstrom R."/>
            <person name="Stieglmeier M."/>
            <person name="Klingl A."/>
            <person name="Woyke T."/>
            <person name="Ryan C.M."/>
            <person name="Banfield J.F."/>
        </authorList>
    </citation>
    <scope>NUCLEOTIDE SEQUENCE [LARGE SCALE GENOMIC DNA]</scope>
    <source>
        <strain evidence="11">CG23_combo_of_CG06-09_8_20_14_all_37_18</strain>
    </source>
</reference>
<feature type="compositionally biased region" description="Polar residues" evidence="9">
    <location>
        <begin position="1"/>
        <end position="10"/>
    </location>
</feature>
<dbReference type="SUPFAM" id="SSF52540">
    <property type="entry name" value="P-loop containing nucleoside triphosphate hydrolases"/>
    <property type="match status" value="1"/>
</dbReference>
<proteinExistence type="inferred from homology"/>
<dbReference type="Pfam" id="PF22042">
    <property type="entry name" value="EF-G_D2"/>
    <property type="match status" value="1"/>
</dbReference>
<evidence type="ECO:0000256" key="1">
    <source>
        <dbReference type="ARBA" id="ARBA00007733"/>
    </source>
</evidence>
<dbReference type="Gene3D" id="3.40.50.300">
    <property type="entry name" value="P-loop containing nucleotide triphosphate hydrolases"/>
    <property type="match status" value="1"/>
</dbReference>
<evidence type="ECO:0000256" key="3">
    <source>
        <dbReference type="ARBA" id="ARBA00022540"/>
    </source>
</evidence>
<dbReference type="Pfam" id="PF00009">
    <property type="entry name" value="GTP_EFTU"/>
    <property type="match status" value="1"/>
</dbReference>
<dbReference type="FunFam" id="3.40.50.300:FF:000019">
    <property type="entry name" value="Translation initiation factor IF-2"/>
    <property type="match status" value="1"/>
</dbReference>
<keyword evidence="6" id="KW-0342">GTP-binding</keyword>
<evidence type="ECO:0000256" key="2">
    <source>
        <dbReference type="ARBA" id="ARBA00020675"/>
    </source>
</evidence>
<evidence type="ECO:0000256" key="9">
    <source>
        <dbReference type="SAM" id="MobiDB-lite"/>
    </source>
</evidence>
<feature type="domain" description="Tr-type G" evidence="10">
    <location>
        <begin position="25"/>
        <end position="194"/>
    </location>
</feature>
<dbReference type="InterPro" id="IPR027417">
    <property type="entry name" value="P-loop_NTPase"/>
</dbReference>
<gene>
    <name evidence="11" type="primary">infB</name>
    <name evidence="11" type="ORF">COX35_02090</name>
</gene>
<keyword evidence="3 8" id="KW-0396">Initiation factor</keyword>
<dbReference type="GO" id="GO:0005737">
    <property type="term" value="C:cytoplasm"/>
    <property type="evidence" value="ECO:0007669"/>
    <property type="project" value="UniProtKB-UniRule"/>
</dbReference>
<dbReference type="AlphaFoldDB" id="A0A2G9YY85"/>
<dbReference type="Gene3D" id="3.40.50.10050">
    <property type="entry name" value="Translation initiation factor IF- 2, domain 3"/>
    <property type="match status" value="1"/>
</dbReference>
<dbReference type="GO" id="GO:0003924">
    <property type="term" value="F:GTPase activity"/>
    <property type="evidence" value="ECO:0007669"/>
    <property type="project" value="InterPro"/>
</dbReference>
<evidence type="ECO:0000256" key="5">
    <source>
        <dbReference type="ARBA" id="ARBA00022917"/>
    </source>
</evidence>
<dbReference type="Gene3D" id="2.40.30.10">
    <property type="entry name" value="Translation factors"/>
    <property type="match status" value="2"/>
</dbReference>
<dbReference type="Pfam" id="PF11987">
    <property type="entry name" value="IF-2"/>
    <property type="match status" value="1"/>
</dbReference>
<dbReference type="PANTHER" id="PTHR43381">
    <property type="entry name" value="TRANSLATION INITIATION FACTOR IF-2-RELATED"/>
    <property type="match status" value="1"/>
</dbReference>
<dbReference type="InterPro" id="IPR000178">
    <property type="entry name" value="TF_IF2_bacterial-like"/>
</dbReference>
<dbReference type="SUPFAM" id="SSF52156">
    <property type="entry name" value="Initiation factor IF2/eIF5b, domain 3"/>
    <property type="match status" value="1"/>
</dbReference>
<evidence type="ECO:0000313" key="11">
    <source>
        <dbReference type="EMBL" id="PIP24182.1"/>
    </source>
</evidence>
<dbReference type="InterPro" id="IPR005225">
    <property type="entry name" value="Small_GTP-bd"/>
</dbReference>
<feature type="region of interest" description="Disordered" evidence="9">
    <location>
        <begin position="1"/>
        <end position="20"/>
    </location>
</feature>
<evidence type="ECO:0000256" key="6">
    <source>
        <dbReference type="ARBA" id="ARBA00023134"/>
    </source>
</evidence>
<dbReference type="NCBIfam" id="TIGR00487">
    <property type="entry name" value="IF-2"/>
    <property type="match status" value="1"/>
</dbReference>
<dbReference type="Proteomes" id="UP000229952">
    <property type="component" value="Unassembled WGS sequence"/>
</dbReference>
<keyword evidence="5 8" id="KW-0648">Protein biosynthesis</keyword>
<keyword evidence="4" id="KW-0547">Nucleotide-binding</keyword>
<dbReference type="InterPro" id="IPR015760">
    <property type="entry name" value="TIF_IF2"/>
</dbReference>
<dbReference type="InterPro" id="IPR023115">
    <property type="entry name" value="TIF_IF2_dom3"/>
</dbReference>
<organism evidence="11 12">
    <name type="scientific">Candidatus Nealsonbacteria bacterium CG23_combo_of_CG06-09_8_20_14_all_37_18</name>
    <dbReference type="NCBI Taxonomy" id="1974720"/>
    <lineage>
        <taxon>Bacteria</taxon>
        <taxon>Candidatus Nealsoniibacteriota</taxon>
    </lineage>
</organism>
<dbReference type="InterPro" id="IPR029459">
    <property type="entry name" value="EFTU-type"/>
</dbReference>
<dbReference type="Pfam" id="PF14578">
    <property type="entry name" value="GTP_EFTU_D4"/>
    <property type="match status" value="1"/>
</dbReference>
<comment type="caution">
    <text evidence="11">The sequence shown here is derived from an EMBL/GenBank/DDBJ whole genome shotgun (WGS) entry which is preliminary data.</text>
</comment>
<dbReference type="NCBIfam" id="TIGR00231">
    <property type="entry name" value="small_GTP"/>
    <property type="match status" value="1"/>
</dbReference>
<evidence type="ECO:0000259" key="10">
    <source>
        <dbReference type="PROSITE" id="PS51722"/>
    </source>
</evidence>
<comment type="function">
    <text evidence="8">One of the essential components for the initiation of protein synthesis. Protects formylmethionyl-tRNA from spontaneous hydrolysis and promotes its binding to the 30S ribosomal subunits. Also involved in the hydrolysis of GTP during the formation of the 70S ribosomal complex.</text>
</comment>
<dbReference type="InterPro" id="IPR000795">
    <property type="entry name" value="T_Tr_GTP-bd_dom"/>
</dbReference>
<dbReference type="InterPro" id="IPR009000">
    <property type="entry name" value="Transl_B-barrel_sf"/>
</dbReference>
<comment type="similarity">
    <text evidence="1 8">Belongs to the TRAFAC class translation factor GTPase superfamily. Classic translation factor GTPase family. IF-2 subfamily.</text>
</comment>
<dbReference type="EMBL" id="PCRQ01000055">
    <property type="protein sequence ID" value="PIP24182.1"/>
    <property type="molecule type" value="Genomic_DNA"/>
</dbReference>
<dbReference type="InterPro" id="IPR036925">
    <property type="entry name" value="TIF_IF2_dom3_sf"/>
</dbReference>
<dbReference type="CDD" id="cd01887">
    <property type="entry name" value="IF2_eIF5B"/>
    <property type="match status" value="1"/>
</dbReference>
<dbReference type="SUPFAM" id="SSF50447">
    <property type="entry name" value="Translation proteins"/>
    <property type="match status" value="2"/>
</dbReference>
<protein>
    <recommendedName>
        <fullName evidence="2 7">Translation initiation factor IF-2</fullName>
    </recommendedName>
</protein>
<dbReference type="PROSITE" id="PS51722">
    <property type="entry name" value="G_TR_2"/>
    <property type="match status" value="1"/>
</dbReference>
<evidence type="ECO:0000256" key="7">
    <source>
        <dbReference type="NCBIfam" id="TIGR00487"/>
    </source>
</evidence>
<evidence type="ECO:0000256" key="4">
    <source>
        <dbReference type="ARBA" id="ARBA00022741"/>
    </source>
</evidence>
<dbReference type="GO" id="GO:0005525">
    <property type="term" value="F:GTP binding"/>
    <property type="evidence" value="ECO:0007669"/>
    <property type="project" value="UniProtKB-KW"/>
</dbReference>
<accession>A0A2G9YY85</accession>
<name>A0A2G9YY85_9BACT</name>